<keyword evidence="6" id="KW-1185">Reference proteome</keyword>
<reference evidence="7" key="1">
    <citation type="submission" date="2025-08" db="UniProtKB">
        <authorList>
            <consortium name="RefSeq"/>
        </authorList>
    </citation>
    <scope>IDENTIFICATION</scope>
    <source>
        <tissue evidence="7">Whole Larva</tissue>
    </source>
</reference>
<protein>
    <submittedName>
        <fullName evidence="7">FUN14 domain-containing protein 1-like</fullName>
    </submittedName>
</protein>
<dbReference type="Pfam" id="PF04930">
    <property type="entry name" value="FUN14"/>
    <property type="match status" value="1"/>
</dbReference>
<comment type="subcellular location">
    <subcellularLocation>
        <location evidence="1">Mitochondrion outer membrane</location>
        <topology evidence="1">Multi-pass membrane protein</topology>
    </subcellularLocation>
</comment>
<evidence type="ECO:0000313" key="7">
    <source>
        <dbReference type="RefSeq" id="XP_017783468.1"/>
    </source>
</evidence>
<evidence type="ECO:0000256" key="5">
    <source>
        <dbReference type="ARBA" id="ARBA00023136"/>
    </source>
</evidence>
<name>A0ABM1N9G8_NICVS</name>
<proteinExistence type="inferred from homology"/>
<organism evidence="6 7">
    <name type="scientific">Nicrophorus vespilloides</name>
    <name type="common">Boreal carrion beetle</name>
    <dbReference type="NCBI Taxonomy" id="110193"/>
    <lineage>
        <taxon>Eukaryota</taxon>
        <taxon>Metazoa</taxon>
        <taxon>Ecdysozoa</taxon>
        <taxon>Arthropoda</taxon>
        <taxon>Hexapoda</taxon>
        <taxon>Insecta</taxon>
        <taxon>Pterygota</taxon>
        <taxon>Neoptera</taxon>
        <taxon>Endopterygota</taxon>
        <taxon>Coleoptera</taxon>
        <taxon>Polyphaga</taxon>
        <taxon>Staphyliniformia</taxon>
        <taxon>Silphidae</taxon>
        <taxon>Nicrophorinae</taxon>
        <taxon>Nicrophorus</taxon>
    </lineage>
</organism>
<dbReference type="PANTHER" id="PTHR21346">
    <property type="entry name" value="FUN14 DOMAIN CONTAINING"/>
    <property type="match status" value="1"/>
</dbReference>
<dbReference type="PANTHER" id="PTHR21346:SF0">
    <property type="entry name" value="RE45833P"/>
    <property type="match status" value="1"/>
</dbReference>
<evidence type="ECO:0000256" key="3">
    <source>
        <dbReference type="ARBA" id="ARBA00022692"/>
    </source>
</evidence>
<evidence type="ECO:0000256" key="1">
    <source>
        <dbReference type="ARBA" id="ARBA00004374"/>
    </source>
</evidence>
<dbReference type="Proteomes" id="UP000695000">
    <property type="component" value="Unplaced"/>
</dbReference>
<dbReference type="GeneID" id="108567483"/>
<keyword evidence="5" id="KW-0472">Membrane</keyword>
<evidence type="ECO:0000256" key="4">
    <source>
        <dbReference type="ARBA" id="ARBA00022989"/>
    </source>
</evidence>
<keyword evidence="3" id="KW-0812">Transmembrane</keyword>
<accession>A0ABM1N9G8</accession>
<keyword evidence="4" id="KW-1133">Transmembrane helix</keyword>
<comment type="similarity">
    <text evidence="2">Belongs to the FUN14 family.</text>
</comment>
<dbReference type="RefSeq" id="XP_017783468.1">
    <property type="nucleotide sequence ID" value="XM_017927979.1"/>
</dbReference>
<evidence type="ECO:0000313" key="6">
    <source>
        <dbReference type="Proteomes" id="UP000695000"/>
    </source>
</evidence>
<sequence length="134" mass="14155">MADKSEDVVDSDKMSNKSKEAFNKIIANLTKSSDTKQLLIGVGSGWVTGILTLKGARTAAFAVGGGIIIMQVAQNQGLVKIDWGKIKAKADKVKEEKGINRVTPNILAKVKKFARCNSVFAAGFIGGFLIGVAS</sequence>
<gene>
    <name evidence="7" type="primary">LOC108567483</name>
</gene>
<dbReference type="InterPro" id="IPR007014">
    <property type="entry name" value="FUN14"/>
</dbReference>
<evidence type="ECO:0000256" key="2">
    <source>
        <dbReference type="ARBA" id="ARBA00009160"/>
    </source>
</evidence>